<dbReference type="EMBL" id="OA572730">
    <property type="protein sequence ID" value="CAD7204609.1"/>
    <property type="molecule type" value="Genomic_DNA"/>
</dbReference>
<dbReference type="Pfam" id="PF04857">
    <property type="entry name" value="CAF1"/>
    <property type="match status" value="1"/>
</dbReference>
<proteinExistence type="predicted"/>
<name>A0A7R8ZCD9_TIMDO</name>
<dbReference type="Gene3D" id="3.30.420.10">
    <property type="entry name" value="Ribonuclease H-like superfamily/Ribonuclease H"/>
    <property type="match status" value="1"/>
</dbReference>
<sequence>MDYFTKMRELRGGREELYAKYTDFKKKIMSLFPTIYDTKFLSFELRKELSRTDKWVSNVLNEMYIYFKNSNGVSLALYSPSIKSTNGYNFNGR</sequence>
<protein>
    <submittedName>
        <fullName evidence="1">Uncharacterized protein</fullName>
    </submittedName>
</protein>
<dbReference type="InterPro" id="IPR036397">
    <property type="entry name" value="RNaseH_sf"/>
</dbReference>
<accession>A0A7R8ZCD9</accession>
<dbReference type="GO" id="GO:0003676">
    <property type="term" value="F:nucleic acid binding"/>
    <property type="evidence" value="ECO:0007669"/>
    <property type="project" value="InterPro"/>
</dbReference>
<dbReference type="AlphaFoldDB" id="A0A7R8ZCD9"/>
<gene>
    <name evidence="1" type="ORF">TDIB3V08_LOCUS10766</name>
</gene>
<organism evidence="1">
    <name type="scientific">Timema douglasi</name>
    <name type="common">Walking stick</name>
    <dbReference type="NCBI Taxonomy" id="61478"/>
    <lineage>
        <taxon>Eukaryota</taxon>
        <taxon>Metazoa</taxon>
        <taxon>Ecdysozoa</taxon>
        <taxon>Arthropoda</taxon>
        <taxon>Hexapoda</taxon>
        <taxon>Insecta</taxon>
        <taxon>Pterygota</taxon>
        <taxon>Neoptera</taxon>
        <taxon>Polyneoptera</taxon>
        <taxon>Phasmatodea</taxon>
        <taxon>Timematodea</taxon>
        <taxon>Timematoidea</taxon>
        <taxon>Timematidae</taxon>
        <taxon>Timema</taxon>
    </lineage>
</organism>
<reference evidence="1" key="1">
    <citation type="submission" date="2020-11" db="EMBL/GenBank/DDBJ databases">
        <authorList>
            <person name="Tran Van P."/>
        </authorList>
    </citation>
    <scope>NUCLEOTIDE SEQUENCE</scope>
</reference>
<dbReference type="InterPro" id="IPR006941">
    <property type="entry name" value="RNase_CAF1"/>
</dbReference>
<evidence type="ECO:0000313" key="1">
    <source>
        <dbReference type="EMBL" id="CAD7204609.1"/>
    </source>
</evidence>